<evidence type="ECO:0000259" key="5">
    <source>
        <dbReference type="Pfam" id="PF01361"/>
    </source>
</evidence>
<proteinExistence type="inferred from homology"/>
<dbReference type="AlphaFoldDB" id="A0A1S2M9F5"/>
<dbReference type="InterPro" id="IPR018191">
    <property type="entry name" value="4-OT"/>
</dbReference>
<dbReference type="SUPFAM" id="SSF55331">
    <property type="entry name" value="Tautomerase/MIF"/>
    <property type="match status" value="1"/>
</dbReference>
<reference evidence="7" key="4">
    <citation type="submission" date="2020-10" db="EMBL/GenBank/DDBJ databases">
        <authorList>
            <person name="Bassil N.M."/>
            <person name="Lloyd J.R."/>
        </authorList>
    </citation>
    <scope>NUCLEOTIDE SEQUENCE</scope>
    <source>
        <strain evidence="7">NB2006</strain>
    </source>
</reference>
<evidence type="ECO:0000256" key="3">
    <source>
        <dbReference type="PIRSR" id="PIRSR618191-1"/>
    </source>
</evidence>
<dbReference type="InterPro" id="IPR004370">
    <property type="entry name" value="4-OT-like_dom"/>
</dbReference>
<evidence type="ECO:0000313" key="6">
    <source>
        <dbReference type="EMBL" id="OIJ21170.1"/>
    </source>
</evidence>
<dbReference type="Proteomes" id="UP000180175">
    <property type="component" value="Chromosome"/>
</dbReference>
<keyword evidence="2 4" id="KW-0413">Isomerase</keyword>
<protein>
    <recommendedName>
        <fullName evidence="4">Tautomerase</fullName>
        <ecNumber evidence="4">5.3.2.-</ecNumber>
    </recommendedName>
</protein>
<dbReference type="EC" id="5.3.2.-" evidence="4"/>
<dbReference type="PANTHER" id="PTHR35530:SF1">
    <property type="entry name" value="2-HYDROXYMUCONATE TAUTOMERASE"/>
    <property type="match status" value="1"/>
</dbReference>
<dbReference type="InterPro" id="IPR014347">
    <property type="entry name" value="Tautomerase/MIF_sf"/>
</dbReference>
<accession>A0A1S2M9F5</accession>
<organism evidence="6 8">
    <name type="scientific">Anaerobacillus isosaccharinicus</name>
    <dbReference type="NCBI Taxonomy" id="1532552"/>
    <lineage>
        <taxon>Bacteria</taxon>
        <taxon>Bacillati</taxon>
        <taxon>Bacillota</taxon>
        <taxon>Bacilli</taxon>
        <taxon>Bacillales</taxon>
        <taxon>Bacillaceae</taxon>
        <taxon>Anaerobacillus</taxon>
    </lineage>
</organism>
<dbReference type="Pfam" id="PF01361">
    <property type="entry name" value="Tautomerase"/>
    <property type="match status" value="1"/>
</dbReference>
<evidence type="ECO:0000313" key="7">
    <source>
        <dbReference type="EMBL" id="QOY34615.1"/>
    </source>
</evidence>
<dbReference type="KEGG" id="aia:AWH56_018060"/>
<evidence type="ECO:0000256" key="1">
    <source>
        <dbReference type="ARBA" id="ARBA00006723"/>
    </source>
</evidence>
<evidence type="ECO:0000256" key="2">
    <source>
        <dbReference type="ARBA" id="ARBA00023235"/>
    </source>
</evidence>
<reference evidence="6 8" key="1">
    <citation type="submission" date="2016-10" db="EMBL/GenBank/DDBJ databases">
        <title>Draft genome sequences of four alkaliphilic bacteria belonging to the Anaerobacillus genus.</title>
        <authorList>
            <person name="Bassil N.M."/>
            <person name="Lloyd J.R."/>
        </authorList>
    </citation>
    <scope>NUCLEOTIDE SEQUENCE [LARGE SCALE GENOMIC DNA]</scope>
    <source>
        <strain evidence="6 8">NB2006</strain>
    </source>
</reference>
<evidence type="ECO:0000313" key="8">
    <source>
        <dbReference type="Proteomes" id="UP000180175"/>
    </source>
</evidence>
<dbReference type="EMBL" id="CP063356">
    <property type="protein sequence ID" value="QOY34615.1"/>
    <property type="molecule type" value="Genomic_DNA"/>
</dbReference>
<dbReference type="NCBIfam" id="NF002571">
    <property type="entry name" value="PRK02220.1"/>
    <property type="match status" value="1"/>
</dbReference>
<reference evidence="7 8" key="3">
    <citation type="journal article" date="2019" name="Int. J. Syst. Evol. Microbiol.">
        <title>Anaerobacillus isosaccharinicus sp. nov., an alkaliphilic bacterium which degrades isosaccharinic acid.</title>
        <authorList>
            <person name="Bassil N.M."/>
            <person name="Lloyd J.R."/>
        </authorList>
    </citation>
    <scope>NUCLEOTIDE SEQUENCE [LARGE SCALE GENOMIC DNA]</scope>
    <source>
        <strain evidence="7 8">NB2006</strain>
    </source>
</reference>
<feature type="active site" description="Proton acceptor; via imino nitrogen" evidence="3">
    <location>
        <position position="2"/>
    </location>
</feature>
<dbReference type="OrthoDB" id="9804765at2"/>
<gene>
    <name evidence="7" type="ORF">AWH56_018060</name>
    <name evidence="6" type="ORF">AWH56_06510</name>
</gene>
<dbReference type="GO" id="GO:0016853">
    <property type="term" value="F:isomerase activity"/>
    <property type="evidence" value="ECO:0007669"/>
    <property type="project" value="UniProtKB-UniRule"/>
</dbReference>
<dbReference type="Gene3D" id="3.30.429.10">
    <property type="entry name" value="Macrophage Migration Inhibitory Factor"/>
    <property type="match status" value="1"/>
</dbReference>
<name>A0A1S2M9F5_9BACI</name>
<dbReference type="PANTHER" id="PTHR35530">
    <property type="entry name" value="TAUTOMERASE-RELATED"/>
    <property type="match status" value="1"/>
</dbReference>
<reference evidence="7 8" key="2">
    <citation type="journal article" date="2017" name="Genome Announc.">
        <title>Draft Genome Sequences of Four Alkaliphilic Bacteria Belonging to the Anaerobacillus Genus.</title>
        <authorList>
            <person name="Bassil N.M."/>
            <person name="Lloyd J.R."/>
        </authorList>
    </citation>
    <scope>NUCLEOTIDE SEQUENCE [LARGE SCALE GENOMIC DNA]</scope>
    <source>
        <strain evidence="7 8">NB2006</strain>
    </source>
</reference>
<dbReference type="RefSeq" id="WP_071316351.1">
    <property type="nucleotide sequence ID" value="NZ_CP063356.2"/>
</dbReference>
<evidence type="ECO:0000256" key="4">
    <source>
        <dbReference type="RuleBase" id="RU362032"/>
    </source>
</evidence>
<feature type="domain" description="4-oxalocrotonate tautomerase-like" evidence="5">
    <location>
        <begin position="2"/>
        <end position="56"/>
    </location>
</feature>
<comment type="similarity">
    <text evidence="1 4">Belongs to the 4-oxalocrotonate tautomerase family.</text>
</comment>
<dbReference type="EMBL" id="LQXD01000057">
    <property type="protein sequence ID" value="OIJ21170.1"/>
    <property type="molecule type" value="Genomic_DNA"/>
</dbReference>
<dbReference type="NCBIfam" id="TIGR00013">
    <property type="entry name" value="taut"/>
    <property type="match status" value="1"/>
</dbReference>
<sequence>MPIVQISLIEGRELEKINKLIVEVTKTVSESLDSPVENVRVIINEVPNTHWGIGGRPASEVRKSK</sequence>
<keyword evidence="8" id="KW-1185">Reference proteome</keyword>
<dbReference type="NCBIfam" id="NF002524">
    <property type="entry name" value="PRK01964.1"/>
    <property type="match status" value="1"/>
</dbReference>